<dbReference type="PANTHER" id="PTHR39601">
    <property type="entry name" value="CHORIOGENIN HMINOR"/>
    <property type="match status" value="1"/>
</dbReference>
<dbReference type="PANTHER" id="PTHR39601:SF1">
    <property type="entry name" value="CHORIOGENIN HMINOR"/>
    <property type="match status" value="1"/>
</dbReference>
<feature type="region of interest" description="Disordered" evidence="1">
    <location>
        <begin position="486"/>
        <end position="552"/>
    </location>
</feature>
<dbReference type="Proteomes" id="UP001301958">
    <property type="component" value="Unassembled WGS sequence"/>
</dbReference>
<evidence type="ECO:0000256" key="1">
    <source>
        <dbReference type="SAM" id="MobiDB-lite"/>
    </source>
</evidence>
<comment type="caution">
    <text evidence="3">The sequence shown here is derived from an EMBL/GenBank/DDBJ whole genome shotgun (WGS) entry which is preliminary data.</text>
</comment>
<keyword evidence="4" id="KW-1185">Reference proteome</keyword>
<proteinExistence type="predicted"/>
<feature type="compositionally biased region" description="Basic and acidic residues" evidence="1">
    <location>
        <begin position="533"/>
        <end position="545"/>
    </location>
</feature>
<reference evidence="3" key="1">
    <citation type="journal article" date="2023" name="Mol. Phylogenet. Evol.">
        <title>Genome-scale phylogeny and comparative genomics of the fungal order Sordariales.</title>
        <authorList>
            <person name="Hensen N."/>
            <person name="Bonometti L."/>
            <person name="Westerberg I."/>
            <person name="Brannstrom I.O."/>
            <person name="Guillou S."/>
            <person name="Cros-Aarteil S."/>
            <person name="Calhoun S."/>
            <person name="Haridas S."/>
            <person name="Kuo A."/>
            <person name="Mondo S."/>
            <person name="Pangilinan J."/>
            <person name="Riley R."/>
            <person name="LaButti K."/>
            <person name="Andreopoulos B."/>
            <person name="Lipzen A."/>
            <person name="Chen C."/>
            <person name="Yan M."/>
            <person name="Daum C."/>
            <person name="Ng V."/>
            <person name="Clum A."/>
            <person name="Steindorff A."/>
            <person name="Ohm R.A."/>
            <person name="Martin F."/>
            <person name="Silar P."/>
            <person name="Natvig D.O."/>
            <person name="Lalanne C."/>
            <person name="Gautier V."/>
            <person name="Ament-Velasquez S.L."/>
            <person name="Kruys A."/>
            <person name="Hutchinson M.I."/>
            <person name="Powell A.J."/>
            <person name="Barry K."/>
            <person name="Miller A.N."/>
            <person name="Grigoriev I.V."/>
            <person name="Debuchy R."/>
            <person name="Gladieux P."/>
            <person name="Hiltunen Thoren M."/>
            <person name="Johannesson H."/>
        </authorList>
    </citation>
    <scope>NUCLEOTIDE SEQUENCE</scope>
    <source>
        <strain evidence="3">CBS 990.96</strain>
    </source>
</reference>
<sequence>MEQKTSPRVSSFKRWDGTGKACTPWDKLKRDPELWSRDGNCLVHLYARGDPRRGPSFKVNLDVLLAAKCHSLVAKYVYEEVFLDDLTGDSNPNDKVELYIPAPSTTTKSQAALYHLAIRNLFAWVFRRPVVGDHLGLALINLLNSLREFRFDEDNMDSILGYMDEEGYLDMANQPHHAMAMLHFAEHFQLKDLYTDALCHCVGMYDQLNNIPEYQVIASATRKLIRQKKGEMDAKLRDAGQMLRNFLEGDLQEAQIRLSHGERAHLKHFRTFLTAYFTKKLGRYPPGSIDPPALVFEPQVYRLMYQDLNALYLHLADWEFTTRTLPTMAQLQTGSSVLHIVHGFDQRNRYPALNHPLPLIPEMPRKTSSRRISWLTKSDKLKPDQRLVAHAAVVKATNKHKALLDNELVLAYRKFEEDAVFFPPKVDRGEKPSHADIRKARWSLTYCVYQVVRSCVLPPAECAGITGDLRYNIAIDTTNLALPWAEGQTSPLTSNPRTPTTIFEPHLTPSAPSSLQSLADSSYHTVRPATSPEADHDNDNEEHTLKTTRSLTSRTPYKLTEQVFCTPSPIPILTRSLLRPSCHTFGSVDRFSIEALKPPPLCLSVR</sequence>
<evidence type="ECO:0000313" key="3">
    <source>
        <dbReference type="EMBL" id="KAK4225048.1"/>
    </source>
</evidence>
<feature type="non-terminal residue" evidence="3">
    <location>
        <position position="606"/>
    </location>
</feature>
<accession>A0AAN7GV63</accession>
<name>A0AAN7GV63_9PEZI</name>
<dbReference type="InterPro" id="IPR058317">
    <property type="entry name" value="DUF8004"/>
</dbReference>
<protein>
    <recommendedName>
        <fullName evidence="2">DUF8004 domain-containing protein</fullName>
    </recommendedName>
</protein>
<dbReference type="EMBL" id="MU865376">
    <property type="protein sequence ID" value="KAK4225048.1"/>
    <property type="molecule type" value="Genomic_DNA"/>
</dbReference>
<feature type="compositionally biased region" description="Polar residues" evidence="1">
    <location>
        <begin position="510"/>
        <end position="524"/>
    </location>
</feature>
<reference evidence="3" key="2">
    <citation type="submission" date="2023-05" db="EMBL/GenBank/DDBJ databases">
        <authorList>
            <consortium name="Lawrence Berkeley National Laboratory"/>
            <person name="Steindorff A."/>
            <person name="Hensen N."/>
            <person name="Bonometti L."/>
            <person name="Westerberg I."/>
            <person name="Brannstrom I.O."/>
            <person name="Guillou S."/>
            <person name="Cros-Aarteil S."/>
            <person name="Calhoun S."/>
            <person name="Haridas S."/>
            <person name="Kuo A."/>
            <person name="Mondo S."/>
            <person name="Pangilinan J."/>
            <person name="Riley R."/>
            <person name="Labutti K."/>
            <person name="Andreopoulos B."/>
            <person name="Lipzen A."/>
            <person name="Chen C."/>
            <person name="Yanf M."/>
            <person name="Daum C."/>
            <person name="Ng V."/>
            <person name="Clum A."/>
            <person name="Ohm R."/>
            <person name="Martin F."/>
            <person name="Silar P."/>
            <person name="Natvig D."/>
            <person name="Lalanne C."/>
            <person name="Gautier V."/>
            <person name="Ament-Velasquez S.L."/>
            <person name="Kruys A."/>
            <person name="Hutchinson M.I."/>
            <person name="Powell A.J."/>
            <person name="Barry K."/>
            <person name="Miller A.N."/>
            <person name="Grigoriev I.V."/>
            <person name="Debuchy R."/>
            <person name="Gladieux P."/>
            <person name="Thoren M.H."/>
            <person name="Johannesson H."/>
        </authorList>
    </citation>
    <scope>NUCLEOTIDE SEQUENCE</scope>
    <source>
        <strain evidence="3">CBS 990.96</strain>
    </source>
</reference>
<gene>
    <name evidence="3" type="ORF">QBC38DRAFT_323202</name>
</gene>
<evidence type="ECO:0000313" key="4">
    <source>
        <dbReference type="Proteomes" id="UP001301958"/>
    </source>
</evidence>
<evidence type="ECO:0000259" key="2">
    <source>
        <dbReference type="Pfam" id="PF26013"/>
    </source>
</evidence>
<organism evidence="3 4">
    <name type="scientific">Podospora fimiseda</name>
    <dbReference type="NCBI Taxonomy" id="252190"/>
    <lineage>
        <taxon>Eukaryota</taxon>
        <taxon>Fungi</taxon>
        <taxon>Dikarya</taxon>
        <taxon>Ascomycota</taxon>
        <taxon>Pezizomycotina</taxon>
        <taxon>Sordariomycetes</taxon>
        <taxon>Sordariomycetidae</taxon>
        <taxon>Sordariales</taxon>
        <taxon>Podosporaceae</taxon>
        <taxon>Podospora</taxon>
    </lineage>
</organism>
<dbReference type="AlphaFoldDB" id="A0AAN7GV63"/>
<feature type="compositionally biased region" description="Polar residues" evidence="1">
    <location>
        <begin position="487"/>
        <end position="501"/>
    </location>
</feature>
<dbReference type="Pfam" id="PF26013">
    <property type="entry name" value="DUF8004"/>
    <property type="match status" value="1"/>
</dbReference>
<feature type="domain" description="DUF8004" evidence="2">
    <location>
        <begin position="157"/>
        <end position="248"/>
    </location>
</feature>